<comment type="caution">
    <text evidence="7">The sequence shown here is derived from an EMBL/GenBank/DDBJ whole genome shotgun (WGS) entry which is preliminary data.</text>
</comment>
<dbReference type="PANTHER" id="PTHR14359:SF6">
    <property type="entry name" value="PHOSPHOPANTOTHENOYLCYSTEINE DECARBOXYLASE"/>
    <property type="match status" value="1"/>
</dbReference>
<feature type="region of interest" description="Phosphopantothenate--cysteine ligase" evidence="3">
    <location>
        <begin position="205"/>
        <end position="415"/>
    </location>
</feature>
<evidence type="ECO:0000259" key="5">
    <source>
        <dbReference type="Pfam" id="PF02441"/>
    </source>
</evidence>
<feature type="binding site" evidence="3">
    <location>
        <position position="302"/>
    </location>
    <ligand>
        <name>CTP</name>
        <dbReference type="ChEBI" id="CHEBI:37563"/>
    </ligand>
</feature>
<evidence type="ECO:0000256" key="4">
    <source>
        <dbReference type="RuleBase" id="RU364078"/>
    </source>
</evidence>
<dbReference type="PANTHER" id="PTHR14359">
    <property type="entry name" value="HOMO-OLIGOMERIC FLAVIN CONTAINING CYS DECARBOXYLASE FAMILY"/>
    <property type="match status" value="1"/>
</dbReference>
<feature type="region of interest" description="Phosphopantothenoylcysteine decarboxylase" evidence="3">
    <location>
        <begin position="1"/>
        <end position="204"/>
    </location>
</feature>
<dbReference type="SUPFAM" id="SSF102645">
    <property type="entry name" value="CoaB-like"/>
    <property type="match status" value="1"/>
</dbReference>
<comment type="pathway">
    <text evidence="3 4">Cofactor biosynthesis; coenzyme A biosynthesis; CoA from (R)-pantothenate: step 3/5.</text>
</comment>
<dbReference type="GO" id="GO:0004632">
    <property type="term" value="F:phosphopantothenate--cysteine ligase activity"/>
    <property type="evidence" value="ECO:0007669"/>
    <property type="project" value="UniProtKB-EC"/>
</dbReference>
<sequence>MPSMEQPLTNKKILLAVTGGIAAYKAAELVRLYVKAGATVKVLMTKAAETFISAKTLAILSKEAVLTDAKQGESSAVEHVALGRWADALVLAPATANTLAKVANGLADNVLTETIMAATAPVKVLAPAMNDQMYANPATQRNLETLRKDGWQVVGPETGFLAEGYAAKGRLAALSEIMTATTQALEELSAEQALVHKRPLAGRQVVVTAGGTKEAIDPVRYLTNRSSGKMGYALAEAALAAGAEVTLVAATKRPYSPAIHFVYAPSAKEMLSAVQKAMPTADAFIGAAAVSDYALANPFEQKVKKSQPDEHLVLDLIQNPDILKTVGQEKKAGQVVIGFAAETQNLLANAEKKLASKHADMIVANDVTAPQAGFDKDSNQVTLIQEGQEPVSIGPKSKQAVAQDIVAHLVTILDR</sequence>
<dbReference type="InterPro" id="IPR035929">
    <property type="entry name" value="CoaB-like_sf"/>
</dbReference>
<dbReference type="SUPFAM" id="SSF52507">
    <property type="entry name" value="Homo-oligomeric flavin-containing Cys decarboxylases, HFCD"/>
    <property type="match status" value="1"/>
</dbReference>
<gene>
    <name evidence="3" type="primary">coaBC</name>
    <name evidence="7" type="ORF">R54839_PPFHFPJH_00690</name>
</gene>
<comment type="similarity">
    <text evidence="3 4">In the N-terminal section; belongs to the HFCD (homo-oligomeric flavin containing Cys decarboxylase) superfamily.</text>
</comment>
<keyword evidence="3 4" id="KW-0436">Ligase</keyword>
<dbReference type="InterPro" id="IPR036551">
    <property type="entry name" value="Flavin_trans-like"/>
</dbReference>
<comment type="similarity">
    <text evidence="3 4">In the C-terminal section; belongs to the PPC synthetase family.</text>
</comment>
<evidence type="ECO:0000256" key="2">
    <source>
        <dbReference type="ARBA" id="ARBA00023239"/>
    </source>
</evidence>
<comment type="catalytic activity">
    <reaction evidence="3 4">
        <text>N-[(R)-4-phosphopantothenoyl]-L-cysteine + H(+) = (R)-4'-phosphopantetheine + CO2</text>
        <dbReference type="Rhea" id="RHEA:16793"/>
        <dbReference type="ChEBI" id="CHEBI:15378"/>
        <dbReference type="ChEBI" id="CHEBI:16526"/>
        <dbReference type="ChEBI" id="CHEBI:59458"/>
        <dbReference type="ChEBI" id="CHEBI:61723"/>
        <dbReference type="EC" id="4.1.1.36"/>
    </reaction>
</comment>
<feature type="binding site" evidence="3">
    <location>
        <position position="292"/>
    </location>
    <ligand>
        <name>CTP</name>
        <dbReference type="ChEBI" id="CHEBI:37563"/>
    </ligand>
</feature>
<keyword evidence="8" id="KW-1185">Reference proteome</keyword>
<evidence type="ECO:0000259" key="6">
    <source>
        <dbReference type="Pfam" id="PF04127"/>
    </source>
</evidence>
<dbReference type="Proteomes" id="UP001314261">
    <property type="component" value="Unassembled WGS sequence"/>
</dbReference>
<keyword evidence="1 3" id="KW-0210">Decarboxylase</keyword>
<comment type="pathway">
    <text evidence="3 4">Cofactor biosynthesis; coenzyme A biosynthesis; CoA from (R)-pantothenate: step 2/5.</text>
</comment>
<evidence type="ECO:0000313" key="7">
    <source>
        <dbReference type="EMBL" id="CAK1236527.1"/>
    </source>
</evidence>
<evidence type="ECO:0000256" key="1">
    <source>
        <dbReference type="ARBA" id="ARBA00022793"/>
    </source>
</evidence>
<comment type="cofactor">
    <cofactor evidence="3">
        <name>FMN</name>
        <dbReference type="ChEBI" id="CHEBI:58210"/>
    </cofactor>
    <text evidence="3">Binds 1 FMN per subunit.</text>
</comment>
<comment type="catalytic activity">
    <reaction evidence="3 4">
        <text>(R)-4'-phosphopantothenate + L-cysteine + CTP = N-[(R)-4-phosphopantothenoyl]-L-cysteine + CMP + diphosphate + H(+)</text>
        <dbReference type="Rhea" id="RHEA:19397"/>
        <dbReference type="ChEBI" id="CHEBI:10986"/>
        <dbReference type="ChEBI" id="CHEBI:15378"/>
        <dbReference type="ChEBI" id="CHEBI:33019"/>
        <dbReference type="ChEBI" id="CHEBI:35235"/>
        <dbReference type="ChEBI" id="CHEBI:37563"/>
        <dbReference type="ChEBI" id="CHEBI:59458"/>
        <dbReference type="ChEBI" id="CHEBI:60377"/>
        <dbReference type="EC" id="6.3.2.5"/>
    </reaction>
</comment>
<organism evidence="7 8">
    <name type="scientific">Fructobacillus fructosus</name>
    <dbReference type="NCBI Taxonomy" id="1631"/>
    <lineage>
        <taxon>Bacteria</taxon>
        <taxon>Bacillati</taxon>
        <taxon>Bacillota</taxon>
        <taxon>Bacilli</taxon>
        <taxon>Lactobacillales</taxon>
        <taxon>Lactobacillaceae</taxon>
        <taxon>Fructobacillus</taxon>
    </lineage>
</organism>
<comment type="function">
    <text evidence="3">Catalyzes two sequential steps in the biosynthesis of coenzyme A. In the first step cysteine is conjugated to 4'-phosphopantothenate to form 4-phosphopantothenoylcysteine. In the second step the latter compound is decarboxylated to form 4'-phosphopantotheine.</text>
</comment>
<feature type="domain" description="DNA/pantothenate metabolism flavoprotein C-terminal" evidence="6">
    <location>
        <begin position="200"/>
        <end position="410"/>
    </location>
</feature>
<dbReference type="HAMAP" id="MF_02225">
    <property type="entry name" value="CoaBC"/>
    <property type="match status" value="1"/>
</dbReference>
<dbReference type="Pfam" id="PF04127">
    <property type="entry name" value="DFP"/>
    <property type="match status" value="1"/>
</dbReference>
<reference evidence="7 8" key="1">
    <citation type="submission" date="2023-10" db="EMBL/GenBank/DDBJ databases">
        <authorList>
            <person name="Botero Cardona J."/>
        </authorList>
    </citation>
    <scope>NUCLEOTIDE SEQUENCE [LARGE SCALE GENOMIC DNA]</scope>
    <source>
        <strain evidence="7 8">R-54839</strain>
    </source>
</reference>
<keyword evidence="3" id="KW-0511">Multifunctional enzyme</keyword>
<accession>A0ABM9MSJ3</accession>
<dbReference type="InterPro" id="IPR007085">
    <property type="entry name" value="DNA/pantothenate-metab_flavo_C"/>
</dbReference>
<dbReference type="EMBL" id="CAUZLR010000003">
    <property type="protein sequence ID" value="CAK1236527.1"/>
    <property type="molecule type" value="Genomic_DNA"/>
</dbReference>
<feature type="binding site" evidence="3">
    <location>
        <position position="357"/>
    </location>
    <ligand>
        <name>CTP</name>
        <dbReference type="ChEBI" id="CHEBI:37563"/>
    </ligand>
</feature>
<dbReference type="EC" id="6.3.2.5" evidence="3"/>
<feature type="binding site" evidence="3">
    <location>
        <position position="339"/>
    </location>
    <ligand>
        <name>CTP</name>
        <dbReference type="ChEBI" id="CHEBI:37563"/>
    </ligand>
</feature>
<dbReference type="Gene3D" id="3.40.50.1950">
    <property type="entry name" value="Flavin prenyltransferase-like"/>
    <property type="match status" value="1"/>
</dbReference>
<evidence type="ECO:0000313" key="8">
    <source>
        <dbReference type="Proteomes" id="UP001314261"/>
    </source>
</evidence>
<feature type="domain" description="Flavoprotein" evidence="5">
    <location>
        <begin position="11"/>
        <end position="179"/>
    </location>
</feature>
<dbReference type="InterPro" id="IPR005252">
    <property type="entry name" value="CoaBC"/>
</dbReference>
<keyword evidence="3" id="KW-0460">Magnesium</keyword>
<dbReference type="NCBIfam" id="TIGR00521">
    <property type="entry name" value="coaBC_dfp"/>
    <property type="match status" value="1"/>
</dbReference>
<keyword evidence="3 4" id="KW-0288">FMN</keyword>
<proteinExistence type="inferred from homology"/>
<dbReference type="Gene3D" id="3.40.50.10300">
    <property type="entry name" value="CoaB-like"/>
    <property type="match status" value="1"/>
</dbReference>
<feature type="binding site" evidence="3">
    <location>
        <begin position="320"/>
        <end position="323"/>
    </location>
    <ligand>
        <name>CTP</name>
        <dbReference type="ChEBI" id="CHEBI:37563"/>
    </ligand>
</feature>
<keyword evidence="2 3" id="KW-0456">Lyase</keyword>
<protein>
    <recommendedName>
        <fullName evidence="3">Coenzyme A biosynthesis bifunctional protein CoaBC</fullName>
    </recommendedName>
    <alternativeName>
        <fullName evidence="3">DNA/pantothenate metabolism flavoprotein</fullName>
    </alternativeName>
    <alternativeName>
        <fullName evidence="3">Phosphopantothenoylcysteine synthetase/decarboxylase</fullName>
        <shortName evidence="3">PPCS-PPCDC</shortName>
    </alternativeName>
    <domain>
        <recommendedName>
            <fullName evidence="3">Phosphopantothenoylcysteine decarboxylase</fullName>
            <shortName evidence="3">PPC decarboxylase</shortName>
            <shortName evidence="3">PPC-DC</shortName>
            <ecNumber evidence="3">4.1.1.36</ecNumber>
        </recommendedName>
        <alternativeName>
            <fullName evidence="3">CoaC</fullName>
        </alternativeName>
    </domain>
    <domain>
        <recommendedName>
            <fullName evidence="3">Phosphopantothenate--cysteine ligase</fullName>
            <ecNumber evidence="3">6.3.2.5</ecNumber>
        </recommendedName>
        <alternativeName>
            <fullName evidence="3">CoaB</fullName>
        </alternativeName>
        <alternativeName>
            <fullName evidence="3">Phosphopantothenoylcysteine synthetase</fullName>
            <shortName evidence="3">PPC synthetase</shortName>
            <shortName evidence="3">PPC-S</shortName>
        </alternativeName>
    </domain>
</protein>
<dbReference type="GO" id="GO:0004633">
    <property type="term" value="F:phosphopantothenoylcysteine decarboxylase activity"/>
    <property type="evidence" value="ECO:0007669"/>
    <property type="project" value="UniProtKB-EC"/>
</dbReference>
<keyword evidence="3" id="KW-0479">Metal-binding</keyword>
<comment type="function">
    <text evidence="4">Catalyzes two steps in the biosynthesis of coenzyme A. In the first step cysteine is conjugated to 4'-phosphopantothenate to form 4-phosphopantothenoylcysteine, in the latter compound is decarboxylated to form 4'-phosphopantotheine.</text>
</comment>
<comment type="cofactor">
    <cofactor evidence="3">
        <name>Mg(2+)</name>
        <dbReference type="ChEBI" id="CHEBI:18420"/>
    </cofactor>
</comment>
<evidence type="ECO:0000256" key="3">
    <source>
        <dbReference type="HAMAP-Rule" id="MF_02225"/>
    </source>
</evidence>
<dbReference type="EC" id="4.1.1.36" evidence="3"/>
<dbReference type="Pfam" id="PF02441">
    <property type="entry name" value="Flavoprotein"/>
    <property type="match status" value="1"/>
</dbReference>
<comment type="caution">
    <text evidence="3">Lacks conserved residue(s) required for the propagation of feature annotation.</text>
</comment>
<dbReference type="RefSeq" id="WP_187753710.1">
    <property type="nucleotide sequence ID" value="NZ_CAUZLN010000003.1"/>
</dbReference>
<keyword evidence="3 4" id="KW-0285">Flavoprotein</keyword>
<name>A0ABM9MSJ3_9LACO</name>
<dbReference type="InterPro" id="IPR003382">
    <property type="entry name" value="Flavoprotein"/>
</dbReference>
<feature type="binding site" evidence="3">
    <location>
        <position position="353"/>
    </location>
    <ligand>
        <name>CTP</name>
        <dbReference type="ChEBI" id="CHEBI:37563"/>
    </ligand>
</feature>